<evidence type="ECO:0000313" key="1">
    <source>
        <dbReference type="EMBL" id="ACH38738.1"/>
    </source>
</evidence>
<reference evidence="1 2" key="1">
    <citation type="submission" date="2008-07" db="EMBL/GenBank/DDBJ databases">
        <title>Complete sequence of Geobacter bemidjiensis BEM.</title>
        <authorList>
            <consortium name="US DOE Joint Genome Institute"/>
            <person name="Lucas S."/>
            <person name="Copeland A."/>
            <person name="Lapidus A."/>
            <person name="Glavina del Rio T."/>
            <person name="Dalin E."/>
            <person name="Tice H."/>
            <person name="Bruce D."/>
            <person name="Goodwin L."/>
            <person name="Pitluck S."/>
            <person name="Kiss H."/>
            <person name="Brettin T."/>
            <person name="Detter J.C."/>
            <person name="Han C."/>
            <person name="Kuske C.R."/>
            <person name="Schmutz J."/>
            <person name="Larimer F."/>
            <person name="Land M."/>
            <person name="Hauser L."/>
            <person name="Kyrpides N."/>
            <person name="Lykidis A."/>
            <person name="Lovley D."/>
            <person name="Richardson P."/>
        </authorList>
    </citation>
    <scope>NUCLEOTIDE SEQUENCE [LARGE SCALE GENOMIC DNA]</scope>
    <source>
        <strain evidence="2">ATCC BAA-1014 / DSM 16622 / JCM 12645 / Bem</strain>
    </source>
</reference>
<dbReference type="EMBL" id="CP001124">
    <property type="protein sequence ID" value="ACH38738.1"/>
    <property type="molecule type" value="Genomic_DNA"/>
</dbReference>
<name>B5E9J6_CITBB</name>
<organism evidence="1 2">
    <name type="scientific">Citrifermentans bemidjiense (strain ATCC BAA-1014 / DSM 16622 / JCM 12645 / Bem)</name>
    <name type="common">Geobacter bemidjiensis</name>
    <dbReference type="NCBI Taxonomy" id="404380"/>
    <lineage>
        <taxon>Bacteria</taxon>
        <taxon>Pseudomonadati</taxon>
        <taxon>Thermodesulfobacteriota</taxon>
        <taxon>Desulfuromonadia</taxon>
        <taxon>Geobacterales</taxon>
        <taxon>Geobacteraceae</taxon>
        <taxon>Citrifermentans</taxon>
    </lineage>
</organism>
<dbReference type="Proteomes" id="UP000008825">
    <property type="component" value="Chromosome"/>
</dbReference>
<dbReference type="AlphaFoldDB" id="B5E9J6"/>
<sequence>MKWYYGLPLEKGNLRLVVKLLLSYCRIFYVMQKTVDMRAVV</sequence>
<accession>B5E9J6</accession>
<dbReference type="KEGG" id="gbm:Gbem_1722"/>
<dbReference type="STRING" id="404380.Gbem_1722"/>
<dbReference type="HOGENOM" id="CLU_3270620_0_0_7"/>
<proteinExistence type="predicted"/>
<keyword evidence="2" id="KW-1185">Reference proteome</keyword>
<gene>
    <name evidence="1" type="ordered locus">Gbem_1722</name>
</gene>
<reference evidence="1 2" key="2">
    <citation type="journal article" date="2010" name="BMC Genomics">
        <title>The genome of Geobacter bemidjiensis, exemplar for the subsurface clade of Geobacter species that predominate in Fe(III)-reducing subsurface environments.</title>
        <authorList>
            <person name="Aklujkar M."/>
            <person name="Young N.D."/>
            <person name="Holmes D."/>
            <person name="Chavan M."/>
            <person name="Risso C."/>
            <person name="Kiss H.E."/>
            <person name="Han C.S."/>
            <person name="Land M.L."/>
            <person name="Lovley D.R."/>
        </authorList>
    </citation>
    <scope>NUCLEOTIDE SEQUENCE [LARGE SCALE GENOMIC DNA]</scope>
    <source>
        <strain evidence="2">ATCC BAA-1014 / DSM 16622 / JCM 12645 / Bem</strain>
    </source>
</reference>
<evidence type="ECO:0000313" key="2">
    <source>
        <dbReference type="Proteomes" id="UP000008825"/>
    </source>
</evidence>
<protein>
    <submittedName>
        <fullName evidence="1">Uncharacterized protein</fullName>
    </submittedName>
</protein>